<sequence length="147" mass="16970">MKSPRASKIQKINKQSREWEGMFMLLNENRVWYPPIELIETDTALILRAEIPGVKIRDLDVRTTKSLISITGKRHEQHFANEKELICSQLHYGQIECLIELPVPIQNHRVEAELVDGVLTVIMPKAQTWDTSKNQENIQEILALFPA</sequence>
<dbReference type="CDD" id="cd06464">
    <property type="entry name" value="ACD_sHsps-like"/>
    <property type="match status" value="1"/>
</dbReference>
<protein>
    <recommendedName>
        <fullName evidence="3">SHSP domain-containing protein</fullName>
    </recommendedName>
</protein>
<dbReference type="PROSITE" id="PS01031">
    <property type="entry name" value="SHSP"/>
    <property type="match status" value="1"/>
</dbReference>
<evidence type="ECO:0000313" key="5">
    <source>
        <dbReference type="Proteomes" id="UP000186868"/>
    </source>
</evidence>
<comment type="similarity">
    <text evidence="1 2">Belongs to the small heat shock protein (HSP20) family.</text>
</comment>
<dbReference type="SUPFAM" id="SSF49764">
    <property type="entry name" value="HSP20-like chaperones"/>
    <property type="match status" value="1"/>
</dbReference>
<dbReference type="EMBL" id="MRCB01000061">
    <property type="protein sequence ID" value="OKH17634.1"/>
    <property type="molecule type" value="Genomic_DNA"/>
</dbReference>
<dbReference type="Proteomes" id="UP000186868">
    <property type="component" value="Unassembled WGS sequence"/>
</dbReference>
<comment type="caution">
    <text evidence="4">The sequence shown here is derived from an EMBL/GenBank/DDBJ whole genome shotgun (WGS) entry which is preliminary data.</text>
</comment>
<dbReference type="InterPro" id="IPR002068">
    <property type="entry name" value="A-crystallin/Hsp20_dom"/>
</dbReference>
<accession>A0A1U7H6Y2</accession>
<feature type="domain" description="SHSP" evidence="3">
    <location>
        <begin position="27"/>
        <end position="141"/>
    </location>
</feature>
<dbReference type="AlphaFoldDB" id="A0A1U7H6Y2"/>
<name>A0A1U7H6Y2_9CYAN</name>
<proteinExistence type="inferred from homology"/>
<dbReference type="STRING" id="1921803.NIES593_22920"/>
<evidence type="ECO:0000256" key="1">
    <source>
        <dbReference type="PROSITE-ProRule" id="PRU00285"/>
    </source>
</evidence>
<evidence type="ECO:0000313" key="4">
    <source>
        <dbReference type="EMBL" id="OKH17634.1"/>
    </source>
</evidence>
<dbReference type="InterPro" id="IPR008978">
    <property type="entry name" value="HSP20-like_chaperone"/>
</dbReference>
<evidence type="ECO:0000256" key="2">
    <source>
        <dbReference type="RuleBase" id="RU003616"/>
    </source>
</evidence>
<organism evidence="4 5">
    <name type="scientific">Hydrococcus rivularis NIES-593</name>
    <dbReference type="NCBI Taxonomy" id="1921803"/>
    <lineage>
        <taxon>Bacteria</taxon>
        <taxon>Bacillati</taxon>
        <taxon>Cyanobacteriota</taxon>
        <taxon>Cyanophyceae</taxon>
        <taxon>Pleurocapsales</taxon>
        <taxon>Hydrococcaceae</taxon>
        <taxon>Hydrococcus</taxon>
    </lineage>
</organism>
<keyword evidence="5" id="KW-1185">Reference proteome</keyword>
<dbReference type="Pfam" id="PF00011">
    <property type="entry name" value="HSP20"/>
    <property type="match status" value="1"/>
</dbReference>
<dbReference type="Gene3D" id="2.60.40.790">
    <property type="match status" value="1"/>
</dbReference>
<evidence type="ECO:0000259" key="3">
    <source>
        <dbReference type="PROSITE" id="PS01031"/>
    </source>
</evidence>
<dbReference type="PANTHER" id="PTHR11527">
    <property type="entry name" value="HEAT-SHOCK PROTEIN 20 FAMILY MEMBER"/>
    <property type="match status" value="1"/>
</dbReference>
<gene>
    <name evidence="4" type="ORF">NIES593_22920</name>
</gene>
<reference evidence="4 5" key="1">
    <citation type="submission" date="2016-11" db="EMBL/GenBank/DDBJ databases">
        <title>Draft Genome Sequences of Nine Cyanobacterial Strains from Diverse Habitats.</title>
        <authorList>
            <person name="Zhu T."/>
            <person name="Hou S."/>
            <person name="Lu X."/>
            <person name="Hess W.R."/>
        </authorList>
    </citation>
    <scope>NUCLEOTIDE SEQUENCE [LARGE SCALE GENOMIC DNA]</scope>
    <source>
        <strain evidence="4 5">NIES-593</strain>
    </source>
</reference>
<dbReference type="InterPro" id="IPR031107">
    <property type="entry name" value="Small_HSP"/>
</dbReference>